<dbReference type="Pfam" id="PF15965">
    <property type="entry name" value="zf-TRAF_2"/>
    <property type="match status" value="1"/>
</dbReference>
<reference evidence="6 7" key="1">
    <citation type="journal article" date="2018" name="Gigascience">
        <title>Genomes of trombidid mites reveal novel predicted allergens and laterally-transferred genes associated with secondary metabolism.</title>
        <authorList>
            <person name="Dong X."/>
            <person name="Chaisiri K."/>
            <person name="Xia D."/>
            <person name="Armstrong S.D."/>
            <person name="Fang Y."/>
            <person name="Donnelly M.J."/>
            <person name="Kadowaki T."/>
            <person name="McGarry J.W."/>
            <person name="Darby A.C."/>
            <person name="Makepeace B.L."/>
        </authorList>
    </citation>
    <scope>NUCLEOTIDE SEQUENCE [LARGE SCALE GENOMIC DNA]</scope>
    <source>
        <strain evidence="6">UoL-UT</strain>
    </source>
</reference>
<keyword evidence="4" id="KW-0862">Zinc</keyword>
<dbReference type="InterPro" id="IPR031890">
    <property type="entry name" value="Fbxo30/Fbxo40"/>
</dbReference>
<dbReference type="InterPro" id="IPR001293">
    <property type="entry name" value="Znf_TRAF"/>
</dbReference>
<sequence>MHSHCDNCVKVKKCSVKPKAGESCAIIECEANCGFMFHSCKLSEHRLLCHNERIDCLNVTYGCPFRILRSDIAKHLIVCPANVIHCTVEWNRWPLHTIDKRLTQPFVSQSLDVNHLDVALTLRDQRMLKQLWNASRKKRSTLRNRLTRKYPAVPFKVSGRSNR</sequence>
<dbReference type="GO" id="GO:0008270">
    <property type="term" value="F:zinc ion binding"/>
    <property type="evidence" value="ECO:0007669"/>
    <property type="project" value="UniProtKB-KW"/>
</dbReference>
<keyword evidence="7" id="KW-1185">Reference proteome</keyword>
<feature type="domain" description="TRAF-type" evidence="5">
    <location>
        <begin position="2"/>
        <end position="94"/>
    </location>
</feature>
<dbReference type="InterPro" id="IPR013083">
    <property type="entry name" value="Znf_RING/FYVE/PHD"/>
</dbReference>
<dbReference type="Gene3D" id="3.30.40.150">
    <property type="entry name" value="TRAF-like zinc-finger, N-terminal subdomain"/>
    <property type="match status" value="1"/>
</dbReference>
<dbReference type="STRING" id="299467.A0A443S645"/>
<proteinExistence type="predicted"/>
<dbReference type="OrthoDB" id="5918172at2759"/>
<dbReference type="InterPro" id="IPR043013">
    <property type="entry name" value="Znf_TRAF_N"/>
</dbReference>
<protein>
    <recommendedName>
        <fullName evidence="5">TRAF-type domain-containing protein</fullName>
    </recommendedName>
</protein>
<accession>A0A443S645</accession>
<evidence type="ECO:0000313" key="7">
    <source>
        <dbReference type="Proteomes" id="UP000288716"/>
    </source>
</evidence>
<evidence type="ECO:0000313" key="6">
    <source>
        <dbReference type="EMBL" id="RWS22971.1"/>
    </source>
</evidence>
<organism evidence="6 7">
    <name type="scientific">Leptotrombidium deliense</name>
    <dbReference type="NCBI Taxonomy" id="299467"/>
    <lineage>
        <taxon>Eukaryota</taxon>
        <taxon>Metazoa</taxon>
        <taxon>Ecdysozoa</taxon>
        <taxon>Arthropoda</taxon>
        <taxon>Chelicerata</taxon>
        <taxon>Arachnida</taxon>
        <taxon>Acari</taxon>
        <taxon>Acariformes</taxon>
        <taxon>Trombidiformes</taxon>
        <taxon>Prostigmata</taxon>
        <taxon>Anystina</taxon>
        <taxon>Parasitengona</taxon>
        <taxon>Trombiculoidea</taxon>
        <taxon>Trombiculidae</taxon>
        <taxon>Leptotrombidium</taxon>
    </lineage>
</organism>
<name>A0A443S645_9ACAR</name>
<dbReference type="GO" id="GO:0061630">
    <property type="term" value="F:ubiquitin protein ligase activity"/>
    <property type="evidence" value="ECO:0007669"/>
    <property type="project" value="InterPro"/>
</dbReference>
<evidence type="ECO:0000256" key="3">
    <source>
        <dbReference type="ARBA" id="ARBA00022786"/>
    </source>
</evidence>
<dbReference type="EMBL" id="NCKV01007448">
    <property type="protein sequence ID" value="RWS22971.1"/>
    <property type="molecule type" value="Genomic_DNA"/>
</dbReference>
<evidence type="ECO:0000259" key="5">
    <source>
        <dbReference type="Pfam" id="PF15965"/>
    </source>
</evidence>
<keyword evidence="2" id="KW-0863">Zinc-finger</keyword>
<evidence type="ECO:0000256" key="2">
    <source>
        <dbReference type="ARBA" id="ARBA00022771"/>
    </source>
</evidence>
<evidence type="ECO:0000256" key="4">
    <source>
        <dbReference type="ARBA" id="ARBA00022833"/>
    </source>
</evidence>
<comment type="caution">
    <text evidence="6">The sequence shown here is derived from an EMBL/GenBank/DDBJ whole genome shotgun (WGS) entry which is preliminary data.</text>
</comment>
<dbReference type="Proteomes" id="UP000288716">
    <property type="component" value="Unassembled WGS sequence"/>
</dbReference>
<dbReference type="PANTHER" id="PTHR15933">
    <property type="entry name" value="PROTEIN CBG16327"/>
    <property type="match status" value="1"/>
</dbReference>
<keyword evidence="1" id="KW-0479">Metal-binding</keyword>
<keyword evidence="3" id="KW-0833">Ubl conjugation pathway</keyword>
<evidence type="ECO:0000256" key="1">
    <source>
        <dbReference type="ARBA" id="ARBA00022723"/>
    </source>
</evidence>
<dbReference type="VEuPathDB" id="VectorBase:LDEU009069"/>
<dbReference type="AlphaFoldDB" id="A0A443S645"/>
<gene>
    <name evidence="6" type="ORF">B4U80_05564</name>
</gene>
<dbReference type="PANTHER" id="PTHR15933:SF20">
    <property type="entry name" value="F-BOX DOMAIN-CONTAINING PROTEIN"/>
    <property type="match status" value="1"/>
</dbReference>
<dbReference type="Gene3D" id="3.30.40.10">
    <property type="entry name" value="Zinc/RING finger domain, C3HC4 (zinc finger)"/>
    <property type="match status" value="1"/>
</dbReference>